<keyword evidence="1" id="KW-0812">Transmembrane</keyword>
<name>A0A0F8Z2R3_9ZZZZ</name>
<feature type="transmembrane region" description="Helical" evidence="1">
    <location>
        <begin position="6"/>
        <end position="23"/>
    </location>
</feature>
<keyword evidence="1" id="KW-1133">Transmembrane helix</keyword>
<protein>
    <submittedName>
        <fullName evidence="2">Uncharacterized protein</fullName>
    </submittedName>
</protein>
<evidence type="ECO:0000313" key="2">
    <source>
        <dbReference type="EMBL" id="KKK87948.1"/>
    </source>
</evidence>
<sequence length="422" mass="45493">LSTVIGVLFFVIVMASTISYVGYSMDLIGNLAEAVTVKQDQNFNRQNEEFKITDARVDFNEFNLTVKNTGTIPINITRMWAQNITDSSWNQTKYQLNQIVSPGGLVSNIGQGTGLVALDSESYGLKLVTEKGNSLLTQVLSGSRHSIEMTLFHSPASPLTNQNVTLLFSVKNNLTDGSIIKSLVPDFRPPTTTGAATAVQQGPTTPTIVEGLKPGETAIFEATYLVSGDLLDKIIFNATIANAVQGNFVTDLSEIDIATVSESTINESVNEILGIQIGTLSMNFTTFQACEPGLSGINCESDSLDWVRAWDIETGTKYLYRINFTNNGLLPIIIEKATHLLQLASKTGGGGTNPLPYYIRDPSTTTNENPGQYTDLSITLPADGSIEVTMYFGGTGWTGNMIKSTDPNAGAVAGFMVLFGYE</sequence>
<keyword evidence="1" id="KW-0472">Membrane</keyword>
<reference evidence="2" key="1">
    <citation type="journal article" date="2015" name="Nature">
        <title>Complex archaea that bridge the gap between prokaryotes and eukaryotes.</title>
        <authorList>
            <person name="Spang A."/>
            <person name="Saw J.H."/>
            <person name="Jorgensen S.L."/>
            <person name="Zaremba-Niedzwiedzka K."/>
            <person name="Martijn J."/>
            <person name="Lind A.E."/>
            <person name="van Eijk R."/>
            <person name="Schleper C."/>
            <person name="Guy L."/>
            <person name="Ettema T.J."/>
        </authorList>
    </citation>
    <scope>NUCLEOTIDE SEQUENCE</scope>
</reference>
<evidence type="ECO:0000256" key="1">
    <source>
        <dbReference type="SAM" id="Phobius"/>
    </source>
</evidence>
<feature type="non-terminal residue" evidence="2">
    <location>
        <position position="422"/>
    </location>
</feature>
<proteinExistence type="predicted"/>
<dbReference type="AlphaFoldDB" id="A0A0F8Z2R3"/>
<accession>A0A0F8Z2R3</accession>
<gene>
    <name evidence="2" type="ORF">LCGC14_2748120</name>
</gene>
<comment type="caution">
    <text evidence="2">The sequence shown here is derived from an EMBL/GenBank/DDBJ whole genome shotgun (WGS) entry which is preliminary data.</text>
</comment>
<dbReference type="EMBL" id="LAZR01050176">
    <property type="protein sequence ID" value="KKK87948.1"/>
    <property type="molecule type" value="Genomic_DNA"/>
</dbReference>
<organism evidence="2">
    <name type="scientific">marine sediment metagenome</name>
    <dbReference type="NCBI Taxonomy" id="412755"/>
    <lineage>
        <taxon>unclassified sequences</taxon>
        <taxon>metagenomes</taxon>
        <taxon>ecological metagenomes</taxon>
    </lineage>
</organism>
<feature type="non-terminal residue" evidence="2">
    <location>
        <position position="1"/>
    </location>
</feature>